<dbReference type="FunCoup" id="A0A263D907">
    <property type="interactions" value="3"/>
</dbReference>
<feature type="region of interest" description="Disordered" evidence="16">
    <location>
        <begin position="414"/>
        <end position="437"/>
    </location>
</feature>
<keyword evidence="5" id="KW-0274">FAD</keyword>
<dbReference type="Pfam" id="PF01266">
    <property type="entry name" value="DAO"/>
    <property type="match status" value="1"/>
</dbReference>
<evidence type="ECO:0000256" key="4">
    <source>
        <dbReference type="ARBA" id="ARBA00022630"/>
    </source>
</evidence>
<dbReference type="SUPFAM" id="SSF51905">
    <property type="entry name" value="FAD/NAD(P)-binding domain"/>
    <property type="match status" value="1"/>
</dbReference>
<feature type="domain" description="FAD dependent oxidoreductase" evidence="17">
    <location>
        <begin position="13"/>
        <end position="327"/>
    </location>
</feature>
<evidence type="ECO:0000256" key="11">
    <source>
        <dbReference type="ARBA" id="ARBA00038856"/>
    </source>
</evidence>
<evidence type="ECO:0000256" key="7">
    <source>
        <dbReference type="ARBA" id="ARBA00023098"/>
    </source>
</evidence>
<evidence type="ECO:0000256" key="13">
    <source>
        <dbReference type="ARBA" id="ARBA00049723"/>
    </source>
</evidence>
<evidence type="ECO:0000256" key="5">
    <source>
        <dbReference type="ARBA" id="ARBA00022827"/>
    </source>
</evidence>
<evidence type="ECO:0000256" key="1">
    <source>
        <dbReference type="ARBA" id="ARBA00001974"/>
    </source>
</evidence>
<sequence length="572" mass="61893">MTSRNTASDVDYDVIVVGSGFGGSVAALRLTEKGYRVAVIEAGRRFADDEFASTSWDLRRYLWAPALGCFGIQRIHFLKDVMVLAGSGVGGGSLVYANTLYRPLAPFYADRQWAHITDWQAELAPHYDQASRMLGVVTNPTITPSDEVMQKVAADMGVAESFHPTPVGVYFGRPGERDEDPFFGGAGPARSGCTECGSCMTGCRVGAKNTLVKNYLYLAERSGARVVPLTTVDALRPRGDGGFEVDVHKTGTATAKFRTTLTADRVVLAAGTWGTQNLLHRMRDSGALPRLSPKLGELTRTNSESIIGAARDRVDPKRDFSRGVAITSSIHPDDITHIEPVRYGKGSNAMSLLQTIATDGASDVPRWRQALRFMARHPIQTAKLLNGYKWSERTVILLVMQSLDNSITTYTKRGPFGRRRYTSKQGHGQPNPSFIPAGQEANERTAEHIDGTAGGSWGDVFNVPLTAHFIGGTPIGSDPESGVIDPYHRVFGYPGLSVVDGAAISANLGVNPSLTITAQAERAFSLWPNKGDRDARPEQSAGYRRLDPIAPRDPVVPAHAPGALRQRITDAD</sequence>
<dbReference type="Gene3D" id="3.50.50.60">
    <property type="entry name" value="FAD/NAD(P)-binding domain"/>
    <property type="match status" value="3"/>
</dbReference>
<dbReference type="EMBL" id="NKYE01000001">
    <property type="protein sequence ID" value="OZM74943.1"/>
    <property type="molecule type" value="Genomic_DNA"/>
</dbReference>
<keyword evidence="6" id="KW-0560">Oxidoreductase</keyword>
<dbReference type="InterPro" id="IPR006076">
    <property type="entry name" value="FAD-dep_OxRdtase"/>
</dbReference>
<evidence type="ECO:0000259" key="17">
    <source>
        <dbReference type="Pfam" id="PF01266"/>
    </source>
</evidence>
<dbReference type="GO" id="GO:0004769">
    <property type="term" value="F:steroid Delta-isomerase activity"/>
    <property type="evidence" value="ECO:0007669"/>
    <property type="project" value="UniProtKB-EC"/>
</dbReference>
<dbReference type="GO" id="GO:0008203">
    <property type="term" value="P:cholesterol metabolic process"/>
    <property type="evidence" value="ECO:0007669"/>
    <property type="project" value="UniProtKB-KW"/>
</dbReference>
<dbReference type="AlphaFoldDB" id="A0A263D907"/>
<name>A0A263D907_9PSEU</name>
<comment type="similarity">
    <text evidence="2">Belongs to the GMC oxidoreductase family.</text>
</comment>
<evidence type="ECO:0000256" key="3">
    <source>
        <dbReference type="ARBA" id="ARBA00022548"/>
    </source>
</evidence>
<dbReference type="Proteomes" id="UP000242444">
    <property type="component" value="Unassembled WGS sequence"/>
</dbReference>
<evidence type="ECO:0000256" key="14">
    <source>
        <dbReference type="ARBA" id="ARBA00049744"/>
    </source>
</evidence>
<protein>
    <recommendedName>
        <fullName evidence="14">Cholesterol oxidase</fullName>
        <ecNumber evidence="13">1.1.3.6</ecNumber>
        <ecNumber evidence="11">5.3.3.1</ecNumber>
    </recommendedName>
    <alternativeName>
        <fullName evidence="15">Cholesterol isomerase</fullName>
    </alternativeName>
</protein>
<gene>
    <name evidence="19" type="ORF">CFN78_01675</name>
</gene>
<dbReference type="InterPro" id="IPR007867">
    <property type="entry name" value="GMC_OxRtase_C"/>
</dbReference>
<evidence type="ECO:0000256" key="16">
    <source>
        <dbReference type="SAM" id="MobiDB-lite"/>
    </source>
</evidence>
<dbReference type="RefSeq" id="WP_094860723.1">
    <property type="nucleotide sequence ID" value="NZ_NKYE01000001.1"/>
</dbReference>
<evidence type="ECO:0000256" key="2">
    <source>
        <dbReference type="ARBA" id="ARBA00010790"/>
    </source>
</evidence>
<evidence type="ECO:0000256" key="8">
    <source>
        <dbReference type="ARBA" id="ARBA00023166"/>
    </source>
</evidence>
<dbReference type="InterPro" id="IPR052542">
    <property type="entry name" value="Cholesterol_Oxidase"/>
</dbReference>
<dbReference type="Pfam" id="PF05199">
    <property type="entry name" value="GMC_oxred_C"/>
    <property type="match status" value="1"/>
</dbReference>
<feature type="compositionally biased region" description="Polar residues" evidence="16">
    <location>
        <begin position="423"/>
        <end position="432"/>
    </location>
</feature>
<dbReference type="GO" id="GO:0016995">
    <property type="term" value="F:cholesterol oxidase activity"/>
    <property type="evidence" value="ECO:0007669"/>
    <property type="project" value="UniProtKB-EC"/>
</dbReference>
<evidence type="ECO:0000256" key="10">
    <source>
        <dbReference type="ARBA" id="ARBA00023235"/>
    </source>
</evidence>
<comment type="caution">
    <text evidence="19">The sequence shown here is derived from an EMBL/GenBank/DDBJ whole genome shotgun (WGS) entry which is preliminary data.</text>
</comment>
<keyword evidence="20" id="KW-1185">Reference proteome</keyword>
<dbReference type="PANTHER" id="PTHR47470:SF1">
    <property type="entry name" value="FAD-DEPENDENT OXIDOREDUCTASE 2 FAD BINDING DOMAIN-CONTAINING PROTEIN"/>
    <property type="match status" value="1"/>
</dbReference>
<dbReference type="InterPro" id="IPR036188">
    <property type="entry name" value="FAD/NAD-bd_sf"/>
</dbReference>
<proteinExistence type="inferred from homology"/>
<dbReference type="OrthoDB" id="517968at2"/>
<evidence type="ECO:0000256" key="6">
    <source>
        <dbReference type="ARBA" id="ARBA00023002"/>
    </source>
</evidence>
<reference evidence="19 20" key="1">
    <citation type="submission" date="2017-07" db="EMBL/GenBank/DDBJ databases">
        <title>Amycolatopsis antarcticus sp. nov., isolated from the surface of an Antarcticus brown macroalga.</title>
        <authorList>
            <person name="Wang J."/>
            <person name="Leiva S."/>
            <person name="Huang J."/>
            <person name="Huang Y."/>
        </authorList>
    </citation>
    <scope>NUCLEOTIDE SEQUENCE [LARGE SCALE GENOMIC DNA]</scope>
    <source>
        <strain evidence="19 20">AU-G6</strain>
    </source>
</reference>
<dbReference type="InParanoid" id="A0A263D907"/>
<keyword evidence="9" id="KW-0753">Steroid metabolism</keyword>
<keyword evidence="7" id="KW-0443">Lipid metabolism</keyword>
<evidence type="ECO:0000256" key="15">
    <source>
        <dbReference type="ARBA" id="ARBA00049778"/>
    </source>
</evidence>
<evidence type="ECO:0000313" key="20">
    <source>
        <dbReference type="Proteomes" id="UP000242444"/>
    </source>
</evidence>
<evidence type="ECO:0000259" key="18">
    <source>
        <dbReference type="Pfam" id="PF05199"/>
    </source>
</evidence>
<comment type="pathway">
    <text evidence="12">Steroid metabolism; cholesterol degradation.</text>
</comment>
<organism evidence="19 20">
    <name type="scientific">Amycolatopsis antarctica</name>
    <dbReference type="NCBI Taxonomy" id="1854586"/>
    <lineage>
        <taxon>Bacteria</taxon>
        <taxon>Bacillati</taxon>
        <taxon>Actinomycetota</taxon>
        <taxon>Actinomycetes</taxon>
        <taxon>Pseudonocardiales</taxon>
        <taxon>Pseudonocardiaceae</taxon>
        <taxon>Amycolatopsis</taxon>
    </lineage>
</organism>
<dbReference type="EC" id="5.3.3.1" evidence="11"/>
<dbReference type="EC" id="1.1.3.6" evidence="13"/>
<keyword evidence="3" id="KW-0153">Cholesterol metabolism</keyword>
<keyword evidence="10" id="KW-0413">Isomerase</keyword>
<feature type="region of interest" description="Disordered" evidence="16">
    <location>
        <begin position="528"/>
        <end position="572"/>
    </location>
</feature>
<feature type="domain" description="Glucose-methanol-choline oxidoreductase C-terminal" evidence="18">
    <location>
        <begin position="466"/>
        <end position="520"/>
    </location>
</feature>
<evidence type="ECO:0000256" key="9">
    <source>
        <dbReference type="ARBA" id="ARBA00023221"/>
    </source>
</evidence>
<keyword evidence="4" id="KW-0285">Flavoprotein</keyword>
<evidence type="ECO:0000256" key="12">
    <source>
        <dbReference type="ARBA" id="ARBA00049645"/>
    </source>
</evidence>
<evidence type="ECO:0000313" key="19">
    <source>
        <dbReference type="EMBL" id="OZM74943.1"/>
    </source>
</evidence>
<keyword evidence="8" id="KW-1207">Sterol metabolism</keyword>
<dbReference type="PANTHER" id="PTHR47470">
    <property type="entry name" value="CHOLESTEROL OXIDASE"/>
    <property type="match status" value="1"/>
</dbReference>
<comment type="cofactor">
    <cofactor evidence="1">
        <name>FAD</name>
        <dbReference type="ChEBI" id="CHEBI:57692"/>
    </cofactor>
</comment>
<accession>A0A263D907</accession>